<comment type="caution">
    <text evidence="2">The sequence shown here is derived from an EMBL/GenBank/DDBJ whole genome shotgun (WGS) entry which is preliminary data.</text>
</comment>
<evidence type="ECO:0000313" key="2">
    <source>
        <dbReference type="EMBL" id="GAA1627822.1"/>
    </source>
</evidence>
<protein>
    <recommendedName>
        <fullName evidence="4">SH3 domain-containing protein</fullName>
    </recommendedName>
</protein>
<keyword evidence="3" id="KW-1185">Reference proteome</keyword>
<dbReference type="Proteomes" id="UP001500064">
    <property type="component" value="Unassembled WGS sequence"/>
</dbReference>
<accession>A0ABP4QY31</accession>
<dbReference type="EMBL" id="BAAAMU010000014">
    <property type="protein sequence ID" value="GAA1627822.1"/>
    <property type="molecule type" value="Genomic_DNA"/>
</dbReference>
<feature type="chain" id="PRO_5045077045" description="SH3 domain-containing protein" evidence="1">
    <location>
        <begin position="30"/>
        <end position="122"/>
    </location>
</feature>
<gene>
    <name evidence="2" type="ORF">GCM10009733_025730</name>
</gene>
<keyword evidence="1" id="KW-0732">Signal</keyword>
<organism evidence="2 3">
    <name type="scientific">Nonomuraea maheshkhaliensis</name>
    <dbReference type="NCBI Taxonomy" id="419590"/>
    <lineage>
        <taxon>Bacteria</taxon>
        <taxon>Bacillati</taxon>
        <taxon>Actinomycetota</taxon>
        <taxon>Actinomycetes</taxon>
        <taxon>Streptosporangiales</taxon>
        <taxon>Streptosporangiaceae</taxon>
        <taxon>Nonomuraea</taxon>
    </lineage>
</organism>
<dbReference type="RefSeq" id="WP_346104353.1">
    <property type="nucleotide sequence ID" value="NZ_BAAAMU010000014.1"/>
</dbReference>
<evidence type="ECO:0008006" key="4">
    <source>
        <dbReference type="Google" id="ProtNLM"/>
    </source>
</evidence>
<evidence type="ECO:0000256" key="1">
    <source>
        <dbReference type="SAM" id="SignalP"/>
    </source>
</evidence>
<name>A0ABP4QY31_9ACTN</name>
<evidence type="ECO:0000313" key="3">
    <source>
        <dbReference type="Proteomes" id="UP001500064"/>
    </source>
</evidence>
<proteinExistence type="predicted"/>
<sequence>MRHTIRTVTAIAAAGAVAGAVLMAGPAEAASEAGACPPIAVSNLDPGHGVMKGTYALKAGPYAGSRCKKVGTARKGQILYLHCWTENLYGTMWVFARVKGTNRYGWMSQDNFKYVVTEFRMC</sequence>
<reference evidence="3" key="1">
    <citation type="journal article" date="2019" name="Int. J. Syst. Evol. Microbiol.">
        <title>The Global Catalogue of Microorganisms (GCM) 10K type strain sequencing project: providing services to taxonomists for standard genome sequencing and annotation.</title>
        <authorList>
            <consortium name="The Broad Institute Genomics Platform"/>
            <consortium name="The Broad Institute Genome Sequencing Center for Infectious Disease"/>
            <person name="Wu L."/>
            <person name="Ma J."/>
        </authorList>
    </citation>
    <scope>NUCLEOTIDE SEQUENCE [LARGE SCALE GENOMIC DNA]</scope>
    <source>
        <strain evidence="3">JCM 13929</strain>
    </source>
</reference>
<feature type="signal peptide" evidence="1">
    <location>
        <begin position="1"/>
        <end position="29"/>
    </location>
</feature>